<sequence>MIICAILYRVLIVSSIVMIGLLSLTHATLNILVSLLIGVVVVLVHAVLKNTDDLFEDEELGGSPGFF</sequence>
<evidence type="ECO:0000256" key="3">
    <source>
        <dbReference type="ARBA" id="ARBA00006483"/>
    </source>
</evidence>
<keyword evidence="7" id="KW-0813">Transport</keyword>
<keyword evidence="9" id="KW-1185">Reference proteome</keyword>
<gene>
    <name evidence="8" type="ORF">HUJ06_002679</name>
</gene>
<reference evidence="8 9" key="1">
    <citation type="journal article" date="2020" name="Mol. Biol. Evol.">
        <title>Distinct Expression and Methylation Patterns for Genes with Different Fates following a Single Whole-Genome Duplication in Flowering Plants.</title>
        <authorList>
            <person name="Shi T."/>
            <person name="Rahmani R.S."/>
            <person name="Gugger P.F."/>
            <person name="Wang M."/>
            <person name="Li H."/>
            <person name="Zhang Y."/>
            <person name="Li Z."/>
            <person name="Wang Q."/>
            <person name="Van de Peer Y."/>
            <person name="Marchal K."/>
            <person name="Chen J."/>
        </authorList>
    </citation>
    <scope>NUCLEOTIDE SEQUENCE [LARGE SCALE GENOMIC DNA]</scope>
    <source>
        <tissue evidence="8">Leaf</tissue>
    </source>
</reference>
<evidence type="ECO:0000256" key="2">
    <source>
        <dbReference type="ARBA" id="ARBA00004141"/>
    </source>
</evidence>
<feature type="transmembrane region" description="Helical" evidence="7">
    <location>
        <begin position="31"/>
        <end position="48"/>
    </location>
</feature>
<dbReference type="GO" id="GO:0016020">
    <property type="term" value="C:membrane"/>
    <property type="evidence" value="ECO:0007669"/>
    <property type="project" value="UniProtKB-SubCell"/>
</dbReference>
<dbReference type="GO" id="GO:0016192">
    <property type="term" value="P:vesicle-mediated transport"/>
    <property type="evidence" value="ECO:0007669"/>
    <property type="project" value="UniProtKB-ARBA"/>
</dbReference>
<dbReference type="Proteomes" id="UP000607653">
    <property type="component" value="Unassembled WGS sequence"/>
</dbReference>
<comment type="function">
    <text evidence="1 7">May be involved in both secretory and endocytic intracellular trafficking in the endosomal/prevacuolar compartments.</text>
</comment>
<evidence type="ECO:0000256" key="5">
    <source>
        <dbReference type="ARBA" id="ARBA00022989"/>
    </source>
</evidence>
<keyword evidence="6 7" id="KW-0472">Membrane</keyword>
<organism evidence="8 9">
    <name type="scientific">Nelumbo nucifera</name>
    <name type="common">Sacred lotus</name>
    <dbReference type="NCBI Taxonomy" id="4432"/>
    <lineage>
        <taxon>Eukaryota</taxon>
        <taxon>Viridiplantae</taxon>
        <taxon>Streptophyta</taxon>
        <taxon>Embryophyta</taxon>
        <taxon>Tracheophyta</taxon>
        <taxon>Spermatophyta</taxon>
        <taxon>Magnoliopsida</taxon>
        <taxon>Proteales</taxon>
        <taxon>Nelumbonaceae</taxon>
        <taxon>Nelumbo</taxon>
    </lineage>
</organism>
<comment type="subcellular location">
    <subcellularLocation>
        <location evidence="2 7">Membrane</location>
        <topology evidence="2 7">Multi-pass membrane protein</topology>
    </subcellularLocation>
</comment>
<evidence type="ECO:0000256" key="6">
    <source>
        <dbReference type="ARBA" id="ARBA00023136"/>
    </source>
</evidence>
<comment type="caution">
    <text evidence="8">The sequence shown here is derived from an EMBL/GenBank/DDBJ whole genome shotgun (WGS) entry which is preliminary data.</text>
</comment>
<evidence type="ECO:0000313" key="8">
    <source>
        <dbReference type="EMBL" id="DAD44449.1"/>
    </source>
</evidence>
<evidence type="ECO:0000256" key="4">
    <source>
        <dbReference type="ARBA" id="ARBA00022692"/>
    </source>
</evidence>
<feature type="transmembrane region" description="Helical" evidence="7">
    <location>
        <begin position="6"/>
        <end position="24"/>
    </location>
</feature>
<name>A0A822ZM39_NELNU</name>
<keyword evidence="4 7" id="KW-0812">Transmembrane</keyword>
<dbReference type="EMBL" id="DUZY01000007">
    <property type="protein sequence ID" value="DAD44449.1"/>
    <property type="molecule type" value="Genomic_DNA"/>
</dbReference>
<comment type="similarity">
    <text evidence="3 7">Belongs to the PRA1 family.</text>
</comment>
<dbReference type="AlphaFoldDB" id="A0A822ZM39"/>
<evidence type="ECO:0000256" key="1">
    <source>
        <dbReference type="ARBA" id="ARBA00002501"/>
    </source>
</evidence>
<dbReference type="GO" id="GO:0005783">
    <property type="term" value="C:endoplasmic reticulum"/>
    <property type="evidence" value="ECO:0007669"/>
    <property type="project" value="UniProtKB-ARBA"/>
</dbReference>
<keyword evidence="5 7" id="KW-1133">Transmembrane helix</keyword>
<protein>
    <recommendedName>
        <fullName evidence="7">PRA1 family protein</fullName>
    </recommendedName>
</protein>
<accession>A0A822ZM39</accession>
<dbReference type="InterPro" id="IPR004895">
    <property type="entry name" value="Prenylated_rab_accept_PRA1"/>
</dbReference>
<evidence type="ECO:0000313" key="9">
    <source>
        <dbReference type="Proteomes" id="UP000607653"/>
    </source>
</evidence>
<dbReference type="Pfam" id="PF03208">
    <property type="entry name" value="PRA1"/>
    <property type="match status" value="1"/>
</dbReference>
<evidence type="ECO:0000256" key="7">
    <source>
        <dbReference type="RuleBase" id="RU363107"/>
    </source>
</evidence>
<proteinExistence type="inferred from homology"/>